<organism evidence="2 3">
    <name type="scientific">Sistotremastrum suecicum HHB10207 ss-3</name>
    <dbReference type="NCBI Taxonomy" id="1314776"/>
    <lineage>
        <taxon>Eukaryota</taxon>
        <taxon>Fungi</taxon>
        <taxon>Dikarya</taxon>
        <taxon>Basidiomycota</taxon>
        <taxon>Agaricomycotina</taxon>
        <taxon>Agaricomycetes</taxon>
        <taxon>Sistotremastrales</taxon>
        <taxon>Sistotremastraceae</taxon>
        <taxon>Sistotremastrum</taxon>
    </lineage>
</organism>
<gene>
    <name evidence="2" type="ORF">SISSUDRAFT_1056585</name>
</gene>
<keyword evidence="3" id="KW-1185">Reference proteome</keyword>
<dbReference type="AlphaFoldDB" id="A0A165WJ42"/>
<feature type="compositionally biased region" description="Polar residues" evidence="1">
    <location>
        <begin position="290"/>
        <end position="307"/>
    </location>
</feature>
<evidence type="ECO:0000313" key="2">
    <source>
        <dbReference type="EMBL" id="KZT31215.1"/>
    </source>
</evidence>
<sequence length="424" mass="45854">MARNEMIRDALECLSSSGDDAVNVYFVKLRPLLDAYPPGKRATAFLAVTTILVKWITALGQKRHHDASRLRADLIAMGLSSDPAHSIHFARPGYLGPVIAACYEENDIALGQDILKTTMLHAPDAQCWSYNLSLTFMSPLYRSLRTELEVPVTWEPLAWLWGYTIGRFVLVNIEKDEQTIAQGGKRRASDVVAEREALDANKRMVCDLYEIMPEEERARILGKDFARVNATMLSVMTPTPTPDSSLATDASLAGDLPGANAEDRALPHPTRPHSIHRPVPIPPLPLVPLATTSSVTARPSPHPQVSTRVEPPSAKVSVASRAVTRAPHPEGSSAATQRFDRPTKASSSKTGGKRKAEELEPPNDQEPTAGTSADAGPSEKRQKMTTRRTVNEGLMKRGTAYLSNAGGSSAGAVLSGSSRANIIS</sequence>
<accession>A0A165WJ42</accession>
<name>A0A165WJ42_9AGAM</name>
<feature type="region of interest" description="Disordered" evidence="1">
    <location>
        <begin position="236"/>
        <end position="424"/>
    </location>
</feature>
<feature type="compositionally biased region" description="Low complexity" evidence="1">
    <location>
        <begin position="403"/>
        <end position="424"/>
    </location>
</feature>
<dbReference type="EMBL" id="KV428731">
    <property type="protein sequence ID" value="KZT31215.1"/>
    <property type="molecule type" value="Genomic_DNA"/>
</dbReference>
<proteinExistence type="predicted"/>
<reference evidence="2 3" key="1">
    <citation type="journal article" date="2016" name="Mol. Biol. Evol.">
        <title>Comparative Genomics of Early-Diverging Mushroom-Forming Fungi Provides Insights into the Origins of Lignocellulose Decay Capabilities.</title>
        <authorList>
            <person name="Nagy L.G."/>
            <person name="Riley R."/>
            <person name="Tritt A."/>
            <person name="Adam C."/>
            <person name="Daum C."/>
            <person name="Floudas D."/>
            <person name="Sun H."/>
            <person name="Yadav J.S."/>
            <person name="Pangilinan J."/>
            <person name="Larsson K.H."/>
            <person name="Matsuura K."/>
            <person name="Barry K."/>
            <person name="Labutti K."/>
            <person name="Kuo R."/>
            <person name="Ohm R.A."/>
            <person name="Bhattacharya S.S."/>
            <person name="Shirouzu T."/>
            <person name="Yoshinaga Y."/>
            <person name="Martin F.M."/>
            <person name="Grigoriev I.V."/>
            <person name="Hibbett D.S."/>
        </authorList>
    </citation>
    <scope>NUCLEOTIDE SEQUENCE [LARGE SCALE GENOMIC DNA]</scope>
    <source>
        <strain evidence="2 3">HHB10207 ss-3</strain>
    </source>
</reference>
<evidence type="ECO:0000256" key="1">
    <source>
        <dbReference type="SAM" id="MobiDB-lite"/>
    </source>
</evidence>
<feature type="compositionally biased region" description="Polar residues" evidence="1">
    <location>
        <begin position="236"/>
        <end position="248"/>
    </location>
</feature>
<evidence type="ECO:0000313" key="3">
    <source>
        <dbReference type="Proteomes" id="UP000076798"/>
    </source>
</evidence>
<dbReference type="Proteomes" id="UP000076798">
    <property type="component" value="Unassembled WGS sequence"/>
</dbReference>
<protein>
    <submittedName>
        <fullName evidence="2">Uncharacterized protein</fullName>
    </submittedName>
</protein>